<evidence type="ECO:0000313" key="12">
    <source>
        <dbReference type="Proteomes" id="UP000812966"/>
    </source>
</evidence>
<dbReference type="Proteomes" id="UP000812966">
    <property type="component" value="Unassembled WGS sequence"/>
</dbReference>
<comment type="cofactor">
    <cofactor evidence="1">
        <name>Mg(2+)</name>
        <dbReference type="ChEBI" id="CHEBI:18420"/>
    </cofactor>
</comment>
<keyword evidence="3" id="KW-0808">Transferase</keyword>
<sequence length="709" mass="78888">MSTRVPFTRLPLPSKTLQAHLSPIDLTEADDPDPTPFVDQRRSRTFSKAGHWARVTPLPLAFPYRLPRANKEAGEEQIGVEEWLKRYDTYEDVEGGIVGGEGSLRARTSELRSAWRPELLGVSSKCLDESLPHLDVGNALAYTGQSESRSSPPSEAQEQRQGEELALDNKGQELLDVVSGRKVLRSEGYGPWSSRYAGHQFGQWAGQLGDGRAISILETTSPEGGRQEIQLKGSGRTPFSRSADGLAVLRSGVREYLCAEAMAALQIPTSRSLALLTHPEDQLQVLRENGPEPSSLLARVAPSFVRIGNFEILNPPEEAMNMQFFMLGMPGGGGSRGLERDLEGLRILGEWVKGEGGLDLKLPEGEPWGKKLVMESALRNARMVAAWQVYGFCHGVINTDNVSVLGLTIDYGPYAFMDVYDPYHICNHSDHEGRYDYRKQPSMILFAINQLVSSLAEVIGAEEETGKAIVEGWAQDADEETLDQWRATGMAYGEEVEKAAMQAFRTEYKRLYAKRFGLADKSDRDNSSTVIDPFLQILANIELDFHSALRALCAFQPSMLKEERSADLEAVLDRMVETAKPNKRSEGKDALKPWFKQYAAAIEQDRALWESAGDKWEESRSAEMRGVNPRFVLRQWLLEETIKKLEHGSGLARRKLLGDIMHMATHPFEPYGGELLGAEAELSDTQKEEQRLCSIGSRQMLGFQCSCSS</sequence>
<evidence type="ECO:0000256" key="4">
    <source>
        <dbReference type="ARBA" id="ARBA00022695"/>
    </source>
</evidence>
<feature type="region of interest" description="Disordered" evidence="10">
    <location>
        <begin position="143"/>
        <end position="168"/>
    </location>
</feature>
<organism evidence="11 12">
    <name type="scientific">Filobasidium floriforme</name>
    <dbReference type="NCBI Taxonomy" id="5210"/>
    <lineage>
        <taxon>Eukaryota</taxon>
        <taxon>Fungi</taxon>
        <taxon>Dikarya</taxon>
        <taxon>Basidiomycota</taxon>
        <taxon>Agaricomycotina</taxon>
        <taxon>Tremellomycetes</taxon>
        <taxon>Filobasidiales</taxon>
        <taxon>Filobasidiaceae</taxon>
        <taxon>Filobasidium</taxon>
    </lineage>
</organism>
<dbReference type="AlphaFoldDB" id="A0A8K0NS61"/>
<dbReference type="OrthoDB" id="10254721at2759"/>
<keyword evidence="5" id="KW-0479">Metal-binding</keyword>
<keyword evidence="12" id="KW-1185">Reference proteome</keyword>
<reference evidence="11" key="1">
    <citation type="submission" date="2020-04" db="EMBL/GenBank/DDBJ databases">
        <title>Analysis of mating type loci in Filobasidium floriforme.</title>
        <authorList>
            <person name="Nowrousian M."/>
        </authorList>
    </citation>
    <scope>NUCLEOTIDE SEQUENCE</scope>
    <source>
        <strain evidence="11">CBS 6242</strain>
    </source>
</reference>
<feature type="region of interest" description="Disordered" evidence="10">
    <location>
        <begin position="21"/>
        <end position="40"/>
    </location>
</feature>
<evidence type="ECO:0000256" key="7">
    <source>
        <dbReference type="ARBA" id="ARBA00022840"/>
    </source>
</evidence>
<evidence type="ECO:0000256" key="1">
    <source>
        <dbReference type="ARBA" id="ARBA00001946"/>
    </source>
</evidence>
<evidence type="ECO:0000256" key="9">
    <source>
        <dbReference type="ARBA" id="ARBA00031547"/>
    </source>
</evidence>
<evidence type="ECO:0000256" key="3">
    <source>
        <dbReference type="ARBA" id="ARBA00022679"/>
    </source>
</evidence>
<evidence type="ECO:0000313" key="11">
    <source>
        <dbReference type="EMBL" id="KAG7562936.1"/>
    </source>
</evidence>
<gene>
    <name evidence="11" type="ORF">FFLO_01626</name>
</gene>
<keyword evidence="7" id="KW-0067">ATP-binding</keyword>
<evidence type="ECO:0000256" key="10">
    <source>
        <dbReference type="SAM" id="MobiDB-lite"/>
    </source>
</evidence>
<dbReference type="GO" id="GO:0046872">
    <property type="term" value="F:metal ion binding"/>
    <property type="evidence" value="ECO:0007669"/>
    <property type="project" value="UniProtKB-KW"/>
</dbReference>
<dbReference type="GO" id="GO:0070733">
    <property type="term" value="F:AMPylase activity"/>
    <property type="evidence" value="ECO:0007669"/>
    <property type="project" value="TreeGrafter"/>
</dbReference>
<proteinExistence type="inferred from homology"/>
<evidence type="ECO:0000256" key="8">
    <source>
        <dbReference type="ARBA" id="ARBA00022842"/>
    </source>
</evidence>
<dbReference type="Pfam" id="PF02696">
    <property type="entry name" value="SelO"/>
    <property type="match status" value="2"/>
</dbReference>
<comment type="caution">
    <text evidence="11">The sequence shown here is derived from an EMBL/GenBank/DDBJ whole genome shotgun (WGS) entry which is preliminary data.</text>
</comment>
<dbReference type="InterPro" id="IPR003846">
    <property type="entry name" value="SelO"/>
</dbReference>
<keyword evidence="8" id="KW-0460">Magnesium</keyword>
<dbReference type="GO" id="GO:0005739">
    <property type="term" value="C:mitochondrion"/>
    <property type="evidence" value="ECO:0007669"/>
    <property type="project" value="TreeGrafter"/>
</dbReference>
<accession>A0A8K0NS61</accession>
<evidence type="ECO:0000256" key="6">
    <source>
        <dbReference type="ARBA" id="ARBA00022741"/>
    </source>
</evidence>
<keyword evidence="4" id="KW-0548">Nucleotidyltransferase</keyword>
<protein>
    <recommendedName>
        <fullName evidence="9">Selenoprotein O</fullName>
    </recommendedName>
</protein>
<dbReference type="PANTHER" id="PTHR32057">
    <property type="entry name" value="PROTEIN ADENYLYLTRANSFERASE SELO, MITOCHONDRIAL"/>
    <property type="match status" value="1"/>
</dbReference>
<evidence type="ECO:0000256" key="2">
    <source>
        <dbReference type="ARBA" id="ARBA00009747"/>
    </source>
</evidence>
<dbReference type="GO" id="GO:0005524">
    <property type="term" value="F:ATP binding"/>
    <property type="evidence" value="ECO:0007669"/>
    <property type="project" value="UniProtKB-KW"/>
</dbReference>
<keyword evidence="6" id="KW-0547">Nucleotide-binding</keyword>
<comment type="similarity">
    <text evidence="2">Belongs to the SELO family.</text>
</comment>
<dbReference type="PANTHER" id="PTHR32057:SF14">
    <property type="entry name" value="PROTEIN ADENYLYLTRANSFERASE SELO, MITOCHONDRIAL"/>
    <property type="match status" value="1"/>
</dbReference>
<evidence type="ECO:0000256" key="5">
    <source>
        <dbReference type="ARBA" id="ARBA00022723"/>
    </source>
</evidence>
<name>A0A8K0NS61_9TREE</name>
<dbReference type="EMBL" id="JABELV010000023">
    <property type="protein sequence ID" value="KAG7562936.1"/>
    <property type="molecule type" value="Genomic_DNA"/>
</dbReference>
<feature type="compositionally biased region" description="Polar residues" evidence="10">
    <location>
        <begin position="143"/>
        <end position="156"/>
    </location>
</feature>